<reference evidence="1" key="1">
    <citation type="journal article" date="2012" name="Nature">
        <title>The tomato genome sequence provides insights into fleshy fruit evolution.</title>
        <authorList>
            <consortium name="Tomato Genome Consortium"/>
        </authorList>
    </citation>
    <scope>NUCLEOTIDE SEQUENCE [LARGE SCALE GENOMIC DNA]</scope>
    <source>
        <strain evidence="1">cv. Heinz 1706</strain>
    </source>
</reference>
<proteinExistence type="predicted"/>
<protein>
    <submittedName>
        <fullName evidence="1">Uncharacterized protein</fullName>
    </submittedName>
</protein>
<organism evidence="1">
    <name type="scientific">Solanum lycopersicum</name>
    <name type="common">Tomato</name>
    <name type="synonym">Lycopersicon esculentum</name>
    <dbReference type="NCBI Taxonomy" id="4081"/>
    <lineage>
        <taxon>Eukaryota</taxon>
        <taxon>Viridiplantae</taxon>
        <taxon>Streptophyta</taxon>
        <taxon>Embryophyta</taxon>
        <taxon>Tracheophyta</taxon>
        <taxon>Spermatophyta</taxon>
        <taxon>Magnoliopsida</taxon>
        <taxon>eudicotyledons</taxon>
        <taxon>Gunneridae</taxon>
        <taxon>Pentapetalae</taxon>
        <taxon>asterids</taxon>
        <taxon>lamiids</taxon>
        <taxon>Solanales</taxon>
        <taxon>Solanaceae</taxon>
        <taxon>Solanoideae</taxon>
        <taxon>Solaneae</taxon>
        <taxon>Solanum</taxon>
        <taxon>Solanum subgen. Lycopersicon</taxon>
    </lineage>
</organism>
<dbReference type="Proteomes" id="UP000004994">
    <property type="component" value="Chromosome 8"/>
</dbReference>
<sequence>MVVSNFSYESNCFHFKFVKHFKWNIMLKTVLVVFPRVDRINDYVIHQNEHKEHV</sequence>
<evidence type="ECO:0000313" key="2">
    <source>
        <dbReference type="Proteomes" id="UP000004994"/>
    </source>
</evidence>
<dbReference type="PaxDb" id="4081-Solyc08g065240.1.1"/>
<keyword evidence="2" id="KW-1185">Reference proteome</keyword>
<accession>K4CLA5</accession>
<dbReference type="Gramene" id="Solyc08g065240.1.1">
    <property type="protein sequence ID" value="Solyc08g065240.1.1"/>
    <property type="gene ID" value="Solyc08g065240.1"/>
</dbReference>
<dbReference type="HOGENOM" id="CLU_3054099_0_0_1"/>
<reference evidence="1" key="2">
    <citation type="submission" date="2015-06" db="UniProtKB">
        <authorList>
            <consortium name="EnsemblPlants"/>
        </authorList>
    </citation>
    <scope>IDENTIFICATION</scope>
    <source>
        <strain evidence="1">cv. Heinz 1706</strain>
    </source>
</reference>
<evidence type="ECO:0000313" key="1">
    <source>
        <dbReference type="EnsemblPlants" id="Solyc08g065240.1.1"/>
    </source>
</evidence>
<dbReference type="InParanoid" id="K4CLA5"/>
<dbReference type="EnsemblPlants" id="Solyc08g065240.1.1">
    <property type="protein sequence ID" value="Solyc08g065240.1.1"/>
    <property type="gene ID" value="Solyc08g065240.1"/>
</dbReference>
<dbReference type="AlphaFoldDB" id="K4CLA5"/>
<name>K4CLA5_SOLLC</name>